<dbReference type="InterPro" id="IPR046342">
    <property type="entry name" value="CBS_dom_sf"/>
</dbReference>
<keyword evidence="3" id="KW-0472">Membrane</keyword>
<feature type="transmembrane region" description="Helical" evidence="3">
    <location>
        <begin position="59"/>
        <end position="78"/>
    </location>
</feature>
<name>A0A177SGR1_PSEPU</name>
<dbReference type="InterPro" id="IPR051257">
    <property type="entry name" value="Diverse_CBS-Domain"/>
</dbReference>
<evidence type="ECO:0000313" key="5">
    <source>
        <dbReference type="EMBL" id="OAI88300.1"/>
    </source>
</evidence>
<dbReference type="PANTHER" id="PTHR43080:SF29">
    <property type="entry name" value="OS02G0818000 PROTEIN"/>
    <property type="match status" value="1"/>
</dbReference>
<proteinExistence type="predicted"/>
<dbReference type="PANTHER" id="PTHR43080">
    <property type="entry name" value="CBS DOMAIN-CONTAINING PROTEIN CBSX3, MITOCHONDRIAL"/>
    <property type="match status" value="1"/>
</dbReference>
<gene>
    <name evidence="5" type="ORF">AYO28_23795</name>
</gene>
<feature type="domain" description="CBS" evidence="4">
    <location>
        <begin position="319"/>
        <end position="375"/>
    </location>
</feature>
<dbReference type="SMART" id="SM00116">
    <property type="entry name" value="CBS"/>
    <property type="match status" value="2"/>
</dbReference>
<dbReference type="AlphaFoldDB" id="A0A177SGR1"/>
<keyword evidence="1 2" id="KW-0129">CBS domain</keyword>
<accession>A0A177SGR1</accession>
<protein>
    <recommendedName>
        <fullName evidence="4">CBS domain-containing protein</fullName>
    </recommendedName>
</protein>
<dbReference type="Gene3D" id="3.10.580.10">
    <property type="entry name" value="CBS-domain"/>
    <property type="match status" value="1"/>
</dbReference>
<feature type="transmembrane region" description="Helical" evidence="3">
    <location>
        <begin position="25"/>
        <end position="47"/>
    </location>
</feature>
<comment type="caution">
    <text evidence="5">The sequence shown here is derived from an EMBL/GenBank/DDBJ whole genome shotgun (WGS) entry which is preliminary data.</text>
</comment>
<dbReference type="PROSITE" id="PS51371">
    <property type="entry name" value="CBS"/>
    <property type="match status" value="2"/>
</dbReference>
<dbReference type="Proteomes" id="UP000077752">
    <property type="component" value="Unassembled WGS sequence"/>
</dbReference>
<feature type="transmembrane region" description="Helical" evidence="3">
    <location>
        <begin position="126"/>
        <end position="145"/>
    </location>
</feature>
<dbReference type="EMBL" id="LUCV01000033">
    <property type="protein sequence ID" value="OAI88300.1"/>
    <property type="molecule type" value="Genomic_DNA"/>
</dbReference>
<dbReference type="RefSeq" id="WP_064303761.1">
    <property type="nucleotide sequence ID" value="NZ_LUCV01000033.1"/>
</dbReference>
<dbReference type="Pfam" id="PF04982">
    <property type="entry name" value="TM_HPP"/>
    <property type="match status" value="1"/>
</dbReference>
<evidence type="ECO:0000256" key="1">
    <source>
        <dbReference type="ARBA" id="ARBA00023122"/>
    </source>
</evidence>
<feature type="transmembrane region" description="Helical" evidence="3">
    <location>
        <begin position="98"/>
        <end position="119"/>
    </location>
</feature>
<evidence type="ECO:0000313" key="6">
    <source>
        <dbReference type="Proteomes" id="UP000077752"/>
    </source>
</evidence>
<evidence type="ECO:0000259" key="4">
    <source>
        <dbReference type="PROSITE" id="PS51371"/>
    </source>
</evidence>
<dbReference type="SUPFAM" id="SSF54631">
    <property type="entry name" value="CBS-domain pair"/>
    <property type="match status" value="1"/>
</dbReference>
<dbReference type="InterPro" id="IPR058581">
    <property type="entry name" value="TM_HPP"/>
</dbReference>
<evidence type="ECO:0000256" key="3">
    <source>
        <dbReference type="SAM" id="Phobius"/>
    </source>
</evidence>
<keyword evidence="3" id="KW-0812">Transmembrane</keyword>
<dbReference type="Pfam" id="PF00571">
    <property type="entry name" value="CBS"/>
    <property type="match status" value="2"/>
</dbReference>
<dbReference type="InterPro" id="IPR000644">
    <property type="entry name" value="CBS_dom"/>
</dbReference>
<dbReference type="CDD" id="cd04600">
    <property type="entry name" value="CBS_pair_HPP_assoc"/>
    <property type="match status" value="1"/>
</dbReference>
<keyword evidence="3" id="KW-1133">Transmembrane helix</keyword>
<feature type="domain" description="CBS" evidence="4">
    <location>
        <begin position="245"/>
        <end position="302"/>
    </location>
</feature>
<organism evidence="5 6">
    <name type="scientific">Pseudomonas putida</name>
    <name type="common">Arthrobacter siderocapsulatus</name>
    <dbReference type="NCBI Taxonomy" id="303"/>
    <lineage>
        <taxon>Bacteria</taxon>
        <taxon>Pseudomonadati</taxon>
        <taxon>Pseudomonadota</taxon>
        <taxon>Gammaproteobacteria</taxon>
        <taxon>Pseudomonadales</taxon>
        <taxon>Pseudomonadaceae</taxon>
        <taxon>Pseudomonas</taxon>
    </lineage>
</organism>
<reference evidence="5 6" key="1">
    <citation type="submission" date="2016-03" db="EMBL/GenBank/DDBJ databases">
        <title>Draft Genome Assembly of Pseudomonas putida strain CBF10-2.</title>
        <authorList>
            <person name="Iyer R.S."/>
            <person name="Damania A."/>
        </authorList>
    </citation>
    <scope>NUCLEOTIDE SEQUENCE [LARGE SCALE GENOMIC DNA]</scope>
    <source>
        <strain evidence="5 6">CBF10-2</strain>
    </source>
</reference>
<evidence type="ECO:0000256" key="2">
    <source>
        <dbReference type="PROSITE-ProRule" id="PRU00703"/>
    </source>
</evidence>
<sequence>MSSRGLGHWFDRFIPAALHIPPQEWFRAAIGALLALVAAGSACSYLFGSAAALHLMAPLAASTVLLFAVHSGALSQPWPLFASYVCAAAVGISLHHWFGPGLFVASAALLLVILLMCLLRCLHPPGAALAVSLALADPSLAAMGVRVIEPVMLNALIVLAVAIGYNRLTGVLYPKIGVPRKAAHATADQPASERVGISSRDLDDALEELGGFVDVTRPELERIILATERHAVQRSLGGLTAARVMSRDVQFASPRTTLQQAWKQLSGHHLKNLPVLDESGKLVGIVSLSDLVGPAMAQARFSWRGLFGRGKAVTLEQIMSEPVITVDSDHQAVELIPLLCDRGLHCLPVLEGGKVVGVVTQTDLIAALSQHLLAQDRLAKAA</sequence>